<keyword evidence="4 5" id="KW-0472">Membrane</keyword>
<comment type="caution">
    <text evidence="6">The sequence shown here is derived from an EMBL/GenBank/DDBJ whole genome shotgun (WGS) entry which is preliminary data.</text>
</comment>
<feature type="transmembrane region" description="Helical" evidence="5">
    <location>
        <begin position="39"/>
        <end position="59"/>
    </location>
</feature>
<evidence type="ECO:0000256" key="3">
    <source>
        <dbReference type="ARBA" id="ARBA00022989"/>
    </source>
</evidence>
<dbReference type="PANTHER" id="PTHR31465">
    <property type="entry name" value="PROTEIN RTA1-RELATED"/>
    <property type="match status" value="1"/>
</dbReference>
<dbReference type="Proteomes" id="UP001174934">
    <property type="component" value="Unassembled WGS sequence"/>
</dbReference>
<organism evidence="6 7">
    <name type="scientific">Bombardia bombarda</name>
    <dbReference type="NCBI Taxonomy" id="252184"/>
    <lineage>
        <taxon>Eukaryota</taxon>
        <taxon>Fungi</taxon>
        <taxon>Dikarya</taxon>
        <taxon>Ascomycota</taxon>
        <taxon>Pezizomycotina</taxon>
        <taxon>Sordariomycetes</taxon>
        <taxon>Sordariomycetidae</taxon>
        <taxon>Sordariales</taxon>
        <taxon>Lasiosphaeriaceae</taxon>
        <taxon>Bombardia</taxon>
    </lineage>
</organism>
<dbReference type="InterPro" id="IPR007568">
    <property type="entry name" value="RTA1"/>
</dbReference>
<name>A0AA40C2D3_9PEZI</name>
<feature type="transmembrane region" description="Helical" evidence="5">
    <location>
        <begin position="139"/>
        <end position="156"/>
    </location>
</feature>
<feature type="transmembrane region" description="Helical" evidence="5">
    <location>
        <begin position="220"/>
        <end position="242"/>
    </location>
</feature>
<evidence type="ECO:0000256" key="2">
    <source>
        <dbReference type="ARBA" id="ARBA00022692"/>
    </source>
</evidence>
<gene>
    <name evidence="6" type="ORF">B0T17DRAFT_305581</name>
</gene>
<feature type="transmembrane region" description="Helical" evidence="5">
    <location>
        <begin position="66"/>
        <end position="84"/>
    </location>
</feature>
<keyword evidence="3 5" id="KW-1133">Transmembrane helix</keyword>
<keyword evidence="2 5" id="KW-0812">Transmembrane</keyword>
<evidence type="ECO:0000313" key="6">
    <source>
        <dbReference type="EMBL" id="KAK0621833.1"/>
    </source>
</evidence>
<dbReference type="GO" id="GO:0000324">
    <property type="term" value="C:fungal-type vacuole"/>
    <property type="evidence" value="ECO:0007669"/>
    <property type="project" value="TreeGrafter"/>
</dbReference>
<proteinExistence type="predicted"/>
<evidence type="ECO:0000256" key="4">
    <source>
        <dbReference type="ARBA" id="ARBA00023136"/>
    </source>
</evidence>
<sequence length="310" mass="33718">MASGPVIDGIYYQAFGPDANCTLEFCPVEVSVYGYLPNLAANIVFIALYALSAIVHIYLGIRWKTWFFMSCMIVGAINGILGYVGRVILHNNPFDFFGFIIQIVCVTCGPVYYCAAIYVTLAAAIKFFGPELSRFNPNLFIWVFIPFDIVCLILQASGGALSTTSSGDSSLGVNLALAGLALQVAVLVAFCAAFGDYLWRYFHSDVYRKRTQSGGGAMGARVKLFFGFMAAAVLLILIRCGYRLAELREGYDGELVREEGLFIGLESVMVVLAVFCLCVAHPGFAGFARPMGEGEKGSESSANEFETERI</sequence>
<keyword evidence="7" id="KW-1185">Reference proteome</keyword>
<evidence type="ECO:0000256" key="5">
    <source>
        <dbReference type="SAM" id="Phobius"/>
    </source>
</evidence>
<evidence type="ECO:0000313" key="7">
    <source>
        <dbReference type="Proteomes" id="UP001174934"/>
    </source>
</evidence>
<protein>
    <submittedName>
        <fullName evidence="6">RTA1 like protein-domain-containing protein</fullName>
    </submittedName>
</protein>
<dbReference type="EMBL" id="JAULSR010000004">
    <property type="protein sequence ID" value="KAK0621833.1"/>
    <property type="molecule type" value="Genomic_DNA"/>
</dbReference>
<feature type="transmembrane region" description="Helical" evidence="5">
    <location>
        <begin position="176"/>
        <end position="199"/>
    </location>
</feature>
<dbReference type="GO" id="GO:0005886">
    <property type="term" value="C:plasma membrane"/>
    <property type="evidence" value="ECO:0007669"/>
    <property type="project" value="TreeGrafter"/>
</dbReference>
<dbReference type="AlphaFoldDB" id="A0AA40C2D3"/>
<accession>A0AA40C2D3</accession>
<comment type="subcellular location">
    <subcellularLocation>
        <location evidence="1">Membrane</location>
        <topology evidence="1">Multi-pass membrane protein</topology>
    </subcellularLocation>
</comment>
<reference evidence="6" key="1">
    <citation type="submission" date="2023-06" db="EMBL/GenBank/DDBJ databases">
        <title>Genome-scale phylogeny and comparative genomics of the fungal order Sordariales.</title>
        <authorList>
            <consortium name="Lawrence Berkeley National Laboratory"/>
            <person name="Hensen N."/>
            <person name="Bonometti L."/>
            <person name="Westerberg I."/>
            <person name="Brannstrom I.O."/>
            <person name="Guillou S."/>
            <person name="Cros-Aarteil S."/>
            <person name="Calhoun S."/>
            <person name="Haridas S."/>
            <person name="Kuo A."/>
            <person name="Mondo S."/>
            <person name="Pangilinan J."/>
            <person name="Riley R."/>
            <person name="LaButti K."/>
            <person name="Andreopoulos B."/>
            <person name="Lipzen A."/>
            <person name="Chen C."/>
            <person name="Yanf M."/>
            <person name="Daum C."/>
            <person name="Ng V."/>
            <person name="Clum A."/>
            <person name="Steindorff A."/>
            <person name="Ohm R."/>
            <person name="Martin F."/>
            <person name="Silar P."/>
            <person name="Natvig D."/>
            <person name="Lalanne C."/>
            <person name="Gautier V."/>
            <person name="Ament-velasquez S.L."/>
            <person name="Kruys A."/>
            <person name="Hutchinson M.I."/>
            <person name="Powell A.J."/>
            <person name="Barry K."/>
            <person name="Miller A.N."/>
            <person name="Grigoriev I.V."/>
            <person name="Debuchy R."/>
            <person name="Gladieux P."/>
            <person name="Thoren M.H."/>
            <person name="Johannesson H."/>
        </authorList>
    </citation>
    <scope>NUCLEOTIDE SEQUENCE</scope>
    <source>
        <strain evidence="6">SMH3391-2</strain>
    </source>
</reference>
<dbReference type="PANTHER" id="PTHR31465:SF9">
    <property type="entry name" value="SPHINGOID LONG-CHAIN BASE TRANSPORTER RSB1"/>
    <property type="match status" value="1"/>
</dbReference>
<dbReference type="Pfam" id="PF04479">
    <property type="entry name" value="RTA1"/>
    <property type="match status" value="1"/>
</dbReference>
<evidence type="ECO:0000256" key="1">
    <source>
        <dbReference type="ARBA" id="ARBA00004141"/>
    </source>
</evidence>
<feature type="transmembrane region" description="Helical" evidence="5">
    <location>
        <begin position="262"/>
        <end position="288"/>
    </location>
</feature>
<feature type="transmembrane region" description="Helical" evidence="5">
    <location>
        <begin position="96"/>
        <end position="127"/>
    </location>
</feature>